<dbReference type="PROSITE" id="PS51257">
    <property type="entry name" value="PROKAR_LIPOPROTEIN"/>
    <property type="match status" value="1"/>
</dbReference>
<dbReference type="EMBL" id="AP023420">
    <property type="protein sequence ID" value="BCK82753.1"/>
    <property type="molecule type" value="Genomic_DNA"/>
</dbReference>
<evidence type="ECO:0000313" key="4">
    <source>
        <dbReference type="Proteomes" id="UP000679848"/>
    </source>
</evidence>
<evidence type="ECO:0000313" key="3">
    <source>
        <dbReference type="EMBL" id="BCK82753.1"/>
    </source>
</evidence>
<dbReference type="KEGG" id="pfaa:MM59RIKEN_00720"/>
<dbReference type="Proteomes" id="UP000679848">
    <property type="component" value="Chromosome"/>
</dbReference>
<sequence>MKKRIPLLLACLLLTGCGAETESYDQPPQVMVDDTLYITTGHPVPGQSSADTEVEGTITSEVDSSKSPTEDDQSNFGIGYGYRTGLHEGTLEVLIDGDWVIFATDDAKKSLDFTVESYGYRPD</sequence>
<keyword evidence="4" id="KW-1185">Reference proteome</keyword>
<feature type="region of interest" description="Disordered" evidence="1">
    <location>
        <begin position="41"/>
        <end position="74"/>
    </location>
</feature>
<keyword evidence="2" id="KW-0732">Signal</keyword>
<evidence type="ECO:0000256" key="2">
    <source>
        <dbReference type="SAM" id="SignalP"/>
    </source>
</evidence>
<evidence type="ECO:0000256" key="1">
    <source>
        <dbReference type="SAM" id="MobiDB-lite"/>
    </source>
</evidence>
<dbReference type="AlphaFoldDB" id="A0A810QDW0"/>
<reference evidence="3" key="1">
    <citation type="submission" date="2020-09" db="EMBL/GenBank/DDBJ databases">
        <title>New species isolated from human feces.</title>
        <authorList>
            <person name="Kitahara M."/>
            <person name="Shigeno Y."/>
            <person name="Shime M."/>
            <person name="Matsumoto Y."/>
            <person name="Nakamura S."/>
            <person name="Motooka D."/>
            <person name="Fukuoka S."/>
            <person name="Nishikawa H."/>
            <person name="Benno Y."/>
        </authorList>
    </citation>
    <scope>NUCLEOTIDE SEQUENCE</scope>
    <source>
        <strain evidence="3">MM59</strain>
    </source>
</reference>
<proteinExistence type="predicted"/>
<name>A0A810QDW0_9FIRM</name>
<organism evidence="3 4">
    <name type="scientific">Pusillibacter faecalis</name>
    <dbReference type="NCBI Taxonomy" id="2714358"/>
    <lineage>
        <taxon>Bacteria</taxon>
        <taxon>Bacillati</taxon>
        <taxon>Bacillota</taxon>
        <taxon>Clostridia</taxon>
        <taxon>Eubacteriales</taxon>
        <taxon>Oscillospiraceae</taxon>
        <taxon>Pusillibacter</taxon>
    </lineage>
</organism>
<accession>A0A810QDW0</accession>
<evidence type="ECO:0008006" key="5">
    <source>
        <dbReference type="Google" id="ProtNLM"/>
    </source>
</evidence>
<feature type="chain" id="PRO_5039563202" description="Lipoprotein" evidence="2">
    <location>
        <begin position="20"/>
        <end position="123"/>
    </location>
</feature>
<feature type="signal peptide" evidence="2">
    <location>
        <begin position="1"/>
        <end position="19"/>
    </location>
</feature>
<gene>
    <name evidence="3" type="ORF">MM59RIKEN_00720</name>
</gene>
<feature type="compositionally biased region" description="Polar residues" evidence="1">
    <location>
        <begin position="46"/>
        <end position="67"/>
    </location>
</feature>
<dbReference type="RefSeq" id="WP_213542376.1">
    <property type="nucleotide sequence ID" value="NZ_AP023420.1"/>
</dbReference>
<protein>
    <recommendedName>
        <fullName evidence="5">Lipoprotein</fullName>
    </recommendedName>
</protein>